<dbReference type="AlphaFoldDB" id="A0AAD4ZLC7"/>
<dbReference type="SUPFAM" id="SSF52058">
    <property type="entry name" value="L domain-like"/>
    <property type="match status" value="1"/>
</dbReference>
<keyword evidence="1" id="KW-0677">Repeat</keyword>
<keyword evidence="4" id="KW-1185">Reference proteome</keyword>
<evidence type="ECO:0000256" key="1">
    <source>
        <dbReference type="ARBA" id="ARBA00022737"/>
    </source>
</evidence>
<sequence>MIHHHGFYAVGIKVLIAKSLISISTSNCLEMHDMLQEMSWAIVRELCIEEPGKRDRLWVAEDVCHVLENNTGTATVRSISFHPTATTKLSAYGYKVQLHQQSAKGLWTLGKSLPDALRYLHWLAYPLKSLPRKFSTHNLVELRMPCSKVAGQIWNKGQKLGNLKVIDLSYCKHLTEVPDLEAA</sequence>
<evidence type="ECO:0000259" key="2">
    <source>
        <dbReference type="Pfam" id="PF23282"/>
    </source>
</evidence>
<proteinExistence type="predicted"/>
<accession>A0AAD4ZLC7</accession>
<protein>
    <recommendedName>
        <fullName evidence="2">Disease resistance protein Roq1-like winged-helix domain-containing protein</fullName>
    </recommendedName>
</protein>
<dbReference type="Pfam" id="PF23282">
    <property type="entry name" value="WHD_ROQ1"/>
    <property type="match status" value="1"/>
</dbReference>
<dbReference type="PANTHER" id="PTHR11017">
    <property type="entry name" value="LEUCINE-RICH REPEAT-CONTAINING PROTEIN"/>
    <property type="match status" value="1"/>
</dbReference>
<dbReference type="Proteomes" id="UP001054821">
    <property type="component" value="Chromosome 1"/>
</dbReference>
<dbReference type="InterPro" id="IPR036390">
    <property type="entry name" value="WH_DNA-bd_sf"/>
</dbReference>
<organism evidence="3 4">
    <name type="scientific">Prunus dulcis</name>
    <name type="common">Almond</name>
    <name type="synonym">Amygdalus dulcis</name>
    <dbReference type="NCBI Taxonomy" id="3755"/>
    <lineage>
        <taxon>Eukaryota</taxon>
        <taxon>Viridiplantae</taxon>
        <taxon>Streptophyta</taxon>
        <taxon>Embryophyta</taxon>
        <taxon>Tracheophyta</taxon>
        <taxon>Spermatophyta</taxon>
        <taxon>Magnoliopsida</taxon>
        <taxon>eudicotyledons</taxon>
        <taxon>Gunneridae</taxon>
        <taxon>Pentapetalae</taxon>
        <taxon>rosids</taxon>
        <taxon>fabids</taxon>
        <taxon>Rosales</taxon>
        <taxon>Rosaceae</taxon>
        <taxon>Amygdaloideae</taxon>
        <taxon>Amygdaleae</taxon>
        <taxon>Prunus</taxon>
    </lineage>
</organism>
<dbReference type="GO" id="GO:0006952">
    <property type="term" value="P:defense response"/>
    <property type="evidence" value="ECO:0007669"/>
    <property type="project" value="InterPro"/>
</dbReference>
<dbReference type="EMBL" id="JAJFAZ020000001">
    <property type="protein sequence ID" value="KAI5349883.1"/>
    <property type="molecule type" value="Genomic_DNA"/>
</dbReference>
<dbReference type="InterPro" id="IPR058192">
    <property type="entry name" value="WHD_ROQ1-like"/>
</dbReference>
<feature type="domain" description="Disease resistance protein Roq1-like winged-helix" evidence="2">
    <location>
        <begin position="9"/>
        <end position="45"/>
    </location>
</feature>
<evidence type="ECO:0000313" key="3">
    <source>
        <dbReference type="EMBL" id="KAI5349883.1"/>
    </source>
</evidence>
<evidence type="ECO:0000313" key="4">
    <source>
        <dbReference type="Proteomes" id="UP001054821"/>
    </source>
</evidence>
<name>A0AAD4ZLC7_PRUDU</name>
<dbReference type="InterPro" id="IPR044974">
    <property type="entry name" value="Disease_R_plants"/>
</dbReference>
<gene>
    <name evidence="3" type="ORF">L3X38_002774</name>
</gene>
<reference evidence="3 4" key="1">
    <citation type="journal article" date="2022" name="G3 (Bethesda)">
        <title>Whole-genome sequence and methylome profiling of the almond [Prunus dulcis (Mill.) D.A. Webb] cultivar 'Nonpareil'.</title>
        <authorList>
            <person name="D'Amico-Willman K.M."/>
            <person name="Ouma W.Z."/>
            <person name="Meulia T."/>
            <person name="Sideli G.M."/>
            <person name="Gradziel T.M."/>
            <person name="Fresnedo-Ramirez J."/>
        </authorList>
    </citation>
    <scope>NUCLEOTIDE SEQUENCE [LARGE SCALE GENOMIC DNA]</scope>
    <source>
        <strain evidence="3">Clone GOH B32 T37-40</strain>
    </source>
</reference>
<dbReference type="InterPro" id="IPR032675">
    <property type="entry name" value="LRR_dom_sf"/>
</dbReference>
<dbReference type="SUPFAM" id="SSF46785">
    <property type="entry name" value="Winged helix' DNA-binding domain"/>
    <property type="match status" value="1"/>
</dbReference>
<dbReference type="PANTHER" id="PTHR11017:SF574">
    <property type="entry name" value="ADP-RIBOSYL CYCLASE_CYCLIC ADP-RIBOSE HYDROLASE"/>
    <property type="match status" value="1"/>
</dbReference>
<comment type="caution">
    <text evidence="3">The sequence shown here is derived from an EMBL/GenBank/DDBJ whole genome shotgun (WGS) entry which is preliminary data.</text>
</comment>
<dbReference type="Gene3D" id="3.80.10.10">
    <property type="entry name" value="Ribonuclease Inhibitor"/>
    <property type="match status" value="1"/>
</dbReference>